<accession>A0A920C9W7</accession>
<sequence length="173" mass="20333">MNNIQALKEKSMEVELRPVAYAEKPLLSNLYQFYHYDFSPYTEEDLNEDGRFEANIDYFWQGDPRWNPYFIMLSGKIAGFLVVLFENLDTDPDPTHVIYDFMVLPKFRRTGVGSAAAKKAFALFKANWAVAQMENNTAAISFWRKAIGEFTNQSYRETYRKDIKKYIQRFSTK</sequence>
<reference evidence="2" key="1">
    <citation type="submission" date="2021-03" db="EMBL/GenBank/DDBJ databases">
        <title>Antimicrobial resistance genes in bacteria isolated from Japanese honey, and their potential for conferring macrolide and lincosamide resistance in the American foulbrood pathogen Paenibacillus larvae.</title>
        <authorList>
            <person name="Okamoto M."/>
            <person name="Kumagai M."/>
            <person name="Kanamori H."/>
            <person name="Takamatsu D."/>
        </authorList>
    </citation>
    <scope>NUCLEOTIDE SEQUENCE</scope>
    <source>
        <strain evidence="2">J2TS6</strain>
    </source>
</reference>
<dbReference type="AlphaFoldDB" id="A0A920C9W7"/>
<evidence type="ECO:0000313" key="2">
    <source>
        <dbReference type="EMBL" id="GIO31721.1"/>
    </source>
</evidence>
<dbReference type="PROSITE" id="PS51186">
    <property type="entry name" value="GNAT"/>
    <property type="match status" value="1"/>
</dbReference>
<evidence type="ECO:0000313" key="3">
    <source>
        <dbReference type="Proteomes" id="UP000679779"/>
    </source>
</evidence>
<name>A0A920C9W7_9BACL</name>
<gene>
    <name evidence="2" type="ORF">J2TS6_28620</name>
</gene>
<proteinExistence type="predicted"/>
<dbReference type="Gene3D" id="3.40.630.30">
    <property type="match status" value="1"/>
</dbReference>
<dbReference type="Pfam" id="PF00583">
    <property type="entry name" value="Acetyltransf_1"/>
    <property type="match status" value="1"/>
</dbReference>
<dbReference type="InterPro" id="IPR000182">
    <property type="entry name" value="GNAT_dom"/>
</dbReference>
<protein>
    <recommendedName>
        <fullName evidence="1">N-acetyltransferase domain-containing protein</fullName>
    </recommendedName>
</protein>
<dbReference type="CDD" id="cd04301">
    <property type="entry name" value="NAT_SF"/>
    <property type="match status" value="1"/>
</dbReference>
<dbReference type="RefSeq" id="WP_236575620.1">
    <property type="nucleotide sequence ID" value="NZ_BORQ01000003.1"/>
</dbReference>
<evidence type="ECO:0000259" key="1">
    <source>
        <dbReference type="PROSITE" id="PS51186"/>
    </source>
</evidence>
<keyword evidence="3" id="KW-1185">Reference proteome</keyword>
<dbReference type="InterPro" id="IPR016181">
    <property type="entry name" value="Acyl_CoA_acyltransferase"/>
</dbReference>
<feature type="domain" description="N-acetyltransferase" evidence="1">
    <location>
        <begin position="14"/>
        <end position="168"/>
    </location>
</feature>
<dbReference type="EMBL" id="BORQ01000003">
    <property type="protein sequence ID" value="GIO31721.1"/>
    <property type="molecule type" value="Genomic_DNA"/>
</dbReference>
<dbReference type="Proteomes" id="UP000679779">
    <property type="component" value="Unassembled WGS sequence"/>
</dbReference>
<organism evidence="2 3">
    <name type="scientific">Paenibacillus albilobatus</name>
    <dbReference type="NCBI Taxonomy" id="2716884"/>
    <lineage>
        <taxon>Bacteria</taxon>
        <taxon>Bacillati</taxon>
        <taxon>Bacillota</taxon>
        <taxon>Bacilli</taxon>
        <taxon>Bacillales</taxon>
        <taxon>Paenibacillaceae</taxon>
        <taxon>Paenibacillus</taxon>
    </lineage>
</organism>
<dbReference type="GO" id="GO:0016747">
    <property type="term" value="F:acyltransferase activity, transferring groups other than amino-acyl groups"/>
    <property type="evidence" value="ECO:0007669"/>
    <property type="project" value="InterPro"/>
</dbReference>
<dbReference type="SUPFAM" id="SSF55729">
    <property type="entry name" value="Acyl-CoA N-acyltransferases (Nat)"/>
    <property type="match status" value="1"/>
</dbReference>
<comment type="caution">
    <text evidence="2">The sequence shown here is derived from an EMBL/GenBank/DDBJ whole genome shotgun (WGS) entry which is preliminary data.</text>
</comment>